<feature type="compositionally biased region" description="Basic residues" evidence="1">
    <location>
        <begin position="1"/>
        <end position="28"/>
    </location>
</feature>
<dbReference type="PANTHER" id="PTHR35104:SF13">
    <property type="entry name" value="OS03G0807000 PROTEIN"/>
    <property type="match status" value="1"/>
</dbReference>
<protein>
    <submittedName>
        <fullName evidence="2">Uncharacterized protein</fullName>
    </submittedName>
</protein>
<feature type="region of interest" description="Disordered" evidence="1">
    <location>
        <begin position="1"/>
        <end position="31"/>
    </location>
</feature>
<organism evidence="2">
    <name type="scientific">Cucumis melo</name>
    <name type="common">Muskmelon</name>
    <dbReference type="NCBI Taxonomy" id="3656"/>
    <lineage>
        <taxon>Eukaryota</taxon>
        <taxon>Viridiplantae</taxon>
        <taxon>Streptophyta</taxon>
        <taxon>Embryophyta</taxon>
        <taxon>Tracheophyta</taxon>
        <taxon>Spermatophyta</taxon>
        <taxon>Magnoliopsida</taxon>
        <taxon>eudicotyledons</taxon>
        <taxon>Gunneridae</taxon>
        <taxon>Pentapetalae</taxon>
        <taxon>rosids</taxon>
        <taxon>fabids</taxon>
        <taxon>Cucurbitales</taxon>
        <taxon>Cucurbitaceae</taxon>
        <taxon>Benincaseae</taxon>
        <taxon>Cucumis</taxon>
    </lineage>
</organism>
<proteinExistence type="predicted"/>
<name>A0A9I9E0N2_CUCME</name>
<evidence type="ECO:0000256" key="1">
    <source>
        <dbReference type="SAM" id="MobiDB-lite"/>
    </source>
</evidence>
<evidence type="ECO:0000313" key="2">
    <source>
        <dbReference type="EnsemblPlants" id="MELO3C026884.2.1"/>
    </source>
</evidence>
<dbReference type="PANTHER" id="PTHR35104">
    <property type="entry name" value="OS03G0807000 PROTEIN"/>
    <property type="match status" value="1"/>
</dbReference>
<feature type="region of interest" description="Disordered" evidence="1">
    <location>
        <begin position="137"/>
        <end position="166"/>
    </location>
</feature>
<sequence length="166" mass="18870">EDNFRNKKLGKRKRTEQTRKRKRKRKGKVGVDNFIQSPGGGGGCRFVPKALEFSARRCDQRRDQIRNSLNRSSAMVLNSPLVLWVANISADLCQYIACNPERFNSHHVLYLIFCFPFRHFRRISLSIVSSLCLPSLLSSSSSSSSDSNSDSDSDDLDSYDYNSHSD</sequence>
<dbReference type="AlphaFoldDB" id="A0A9I9E0N2"/>
<feature type="compositionally biased region" description="Acidic residues" evidence="1">
    <location>
        <begin position="149"/>
        <end position="158"/>
    </location>
</feature>
<dbReference type="Gramene" id="MELO3C026884.2.1">
    <property type="protein sequence ID" value="MELO3C026884.2.1"/>
    <property type="gene ID" value="MELO3C026884.2"/>
</dbReference>
<feature type="compositionally biased region" description="Low complexity" evidence="1">
    <location>
        <begin position="137"/>
        <end position="148"/>
    </location>
</feature>
<accession>A0A9I9E0N2</accession>
<dbReference type="EnsemblPlants" id="MELO3C026884.2.1">
    <property type="protein sequence ID" value="MELO3C026884.2.1"/>
    <property type="gene ID" value="MELO3C026884.2"/>
</dbReference>
<reference evidence="2" key="1">
    <citation type="submission" date="2023-03" db="UniProtKB">
        <authorList>
            <consortium name="EnsemblPlants"/>
        </authorList>
    </citation>
    <scope>IDENTIFICATION</scope>
</reference>